<feature type="domain" description="Response regulatory" evidence="4">
    <location>
        <begin position="4"/>
        <end position="120"/>
    </location>
</feature>
<evidence type="ECO:0000256" key="2">
    <source>
        <dbReference type="ARBA" id="ARBA00023012"/>
    </source>
</evidence>
<dbReference type="PANTHER" id="PTHR45339">
    <property type="entry name" value="HYBRID SIGNAL TRANSDUCTION HISTIDINE KINASE J"/>
    <property type="match status" value="1"/>
</dbReference>
<dbReference type="RefSeq" id="WP_261697490.1">
    <property type="nucleotide sequence ID" value="NZ_CP104694.1"/>
</dbReference>
<dbReference type="SMART" id="SM00448">
    <property type="entry name" value="REC"/>
    <property type="match status" value="1"/>
</dbReference>
<dbReference type="PANTHER" id="PTHR45339:SF1">
    <property type="entry name" value="HYBRID SIGNAL TRANSDUCTION HISTIDINE KINASE J"/>
    <property type="match status" value="1"/>
</dbReference>
<protein>
    <submittedName>
        <fullName evidence="5">Response regulator</fullName>
    </submittedName>
</protein>
<reference evidence="5" key="1">
    <citation type="submission" date="2022-09" db="EMBL/GenBank/DDBJ databases">
        <title>Tahibacter sp. nov., isolated from a fresh water.</title>
        <authorList>
            <person name="Baek J.H."/>
            <person name="Lee J.K."/>
            <person name="Kim J.M."/>
            <person name="Jeon C.O."/>
        </authorList>
    </citation>
    <scope>NUCLEOTIDE SEQUENCE</scope>
    <source>
        <strain evidence="5">W38</strain>
    </source>
</reference>
<feature type="modified residue" description="4-aspartylphosphate" evidence="3">
    <location>
        <position position="53"/>
    </location>
</feature>
<dbReference type="Gene3D" id="3.40.50.2300">
    <property type="match status" value="1"/>
</dbReference>
<keyword evidence="2" id="KW-0902">Two-component regulatory system</keyword>
<keyword evidence="1 3" id="KW-0597">Phosphoprotein</keyword>
<keyword evidence="6" id="KW-1185">Reference proteome</keyword>
<gene>
    <name evidence="5" type="ORF">N4264_13150</name>
</gene>
<dbReference type="Proteomes" id="UP001064632">
    <property type="component" value="Chromosome"/>
</dbReference>
<sequence length="130" mass="14291">MTTTVLLIEDNEQNRYLATFLLERHGYRVVAVNDGLSGVEQARSCRPDVILLDIQLPVMDGYAVARALRQIAHLENIPIVAVTSYAMPGDREKALEAGCDGYIEKPINPDTFVSEIAAVPRPGRPCAEEP</sequence>
<dbReference type="InterPro" id="IPR011006">
    <property type="entry name" value="CheY-like_superfamily"/>
</dbReference>
<dbReference type="Pfam" id="PF00072">
    <property type="entry name" value="Response_reg"/>
    <property type="match status" value="1"/>
</dbReference>
<evidence type="ECO:0000313" key="5">
    <source>
        <dbReference type="EMBL" id="UXI70542.1"/>
    </source>
</evidence>
<dbReference type="SUPFAM" id="SSF52172">
    <property type="entry name" value="CheY-like"/>
    <property type="match status" value="1"/>
</dbReference>
<accession>A0ABY6BS00</accession>
<dbReference type="PROSITE" id="PS50110">
    <property type="entry name" value="RESPONSE_REGULATORY"/>
    <property type="match status" value="1"/>
</dbReference>
<dbReference type="InterPro" id="IPR001789">
    <property type="entry name" value="Sig_transdc_resp-reg_receiver"/>
</dbReference>
<proteinExistence type="predicted"/>
<evidence type="ECO:0000256" key="3">
    <source>
        <dbReference type="PROSITE-ProRule" id="PRU00169"/>
    </source>
</evidence>
<dbReference type="EMBL" id="CP104694">
    <property type="protein sequence ID" value="UXI70542.1"/>
    <property type="molecule type" value="Genomic_DNA"/>
</dbReference>
<evidence type="ECO:0000313" key="6">
    <source>
        <dbReference type="Proteomes" id="UP001064632"/>
    </source>
</evidence>
<evidence type="ECO:0000259" key="4">
    <source>
        <dbReference type="PROSITE" id="PS50110"/>
    </source>
</evidence>
<organism evidence="5 6">
    <name type="scientific">Tahibacter amnicola</name>
    <dbReference type="NCBI Taxonomy" id="2976241"/>
    <lineage>
        <taxon>Bacteria</taxon>
        <taxon>Pseudomonadati</taxon>
        <taxon>Pseudomonadota</taxon>
        <taxon>Gammaproteobacteria</taxon>
        <taxon>Lysobacterales</taxon>
        <taxon>Rhodanobacteraceae</taxon>
        <taxon>Tahibacter</taxon>
    </lineage>
</organism>
<name>A0ABY6BS00_9GAMM</name>
<evidence type="ECO:0000256" key="1">
    <source>
        <dbReference type="ARBA" id="ARBA00022553"/>
    </source>
</evidence>